<organism evidence="9 10">
    <name type="scientific">Cetraspora pellucida</name>
    <dbReference type="NCBI Taxonomy" id="1433469"/>
    <lineage>
        <taxon>Eukaryota</taxon>
        <taxon>Fungi</taxon>
        <taxon>Fungi incertae sedis</taxon>
        <taxon>Mucoromycota</taxon>
        <taxon>Glomeromycotina</taxon>
        <taxon>Glomeromycetes</taxon>
        <taxon>Diversisporales</taxon>
        <taxon>Gigasporaceae</taxon>
        <taxon>Cetraspora</taxon>
    </lineage>
</organism>
<dbReference type="EMBL" id="CAJVQA010000775">
    <property type="protein sequence ID" value="CAG8490209.1"/>
    <property type="molecule type" value="Genomic_DNA"/>
</dbReference>
<dbReference type="GO" id="GO:0120015">
    <property type="term" value="F:sterol transfer activity"/>
    <property type="evidence" value="ECO:0007669"/>
    <property type="project" value="TreeGrafter"/>
</dbReference>
<evidence type="ECO:0000313" key="10">
    <source>
        <dbReference type="Proteomes" id="UP000789759"/>
    </source>
</evidence>
<gene>
    <name evidence="9" type="ORF">CPELLU_LOCUS1944</name>
</gene>
<feature type="compositionally biased region" description="Polar residues" evidence="6">
    <location>
        <begin position="467"/>
        <end position="481"/>
    </location>
</feature>
<keyword evidence="3 7" id="KW-0812">Transmembrane</keyword>
<evidence type="ECO:0000313" key="9">
    <source>
        <dbReference type="EMBL" id="CAG8490209.1"/>
    </source>
</evidence>
<dbReference type="InterPro" id="IPR011993">
    <property type="entry name" value="PH-like_dom_sf"/>
</dbReference>
<dbReference type="AlphaFoldDB" id="A0A9N8WIF3"/>
<feature type="region of interest" description="Disordered" evidence="6">
    <location>
        <begin position="389"/>
        <end position="496"/>
    </location>
</feature>
<feature type="compositionally biased region" description="Polar residues" evidence="6">
    <location>
        <begin position="172"/>
        <end position="196"/>
    </location>
</feature>
<protein>
    <submittedName>
        <fullName evidence="9">19359_t:CDS:1</fullName>
    </submittedName>
</protein>
<keyword evidence="4 7" id="KW-1133">Transmembrane helix</keyword>
<feature type="compositionally biased region" description="Low complexity" evidence="6">
    <location>
        <begin position="389"/>
        <end position="398"/>
    </location>
</feature>
<feature type="transmembrane region" description="Helical" evidence="7">
    <location>
        <begin position="786"/>
        <end position="805"/>
    </location>
</feature>
<dbReference type="GO" id="GO:0032541">
    <property type="term" value="C:cortical endoplasmic reticulum"/>
    <property type="evidence" value="ECO:0007669"/>
    <property type="project" value="TreeGrafter"/>
</dbReference>
<dbReference type="Gene3D" id="2.30.29.30">
    <property type="entry name" value="Pleckstrin-homology domain (PH domain)/Phosphotyrosine-binding domain (PTB)"/>
    <property type="match status" value="1"/>
</dbReference>
<evidence type="ECO:0000256" key="1">
    <source>
        <dbReference type="ARBA" id="ARBA00004167"/>
    </source>
</evidence>
<comment type="caution">
    <text evidence="9">The sequence shown here is derived from an EMBL/GenBank/DDBJ whole genome shotgun (WGS) entry which is preliminary data.</text>
</comment>
<dbReference type="GO" id="GO:0005789">
    <property type="term" value="C:endoplasmic reticulum membrane"/>
    <property type="evidence" value="ECO:0007669"/>
    <property type="project" value="TreeGrafter"/>
</dbReference>
<dbReference type="PROSITE" id="PS51778">
    <property type="entry name" value="VAST"/>
    <property type="match status" value="1"/>
</dbReference>
<sequence length="868" mass="97812">MSASTSTLSSSPTIISNDDQNKLIVVQPNDPLLTLPPFPFKPNHSFNVIHKNNLLDAIPSSHVDLAITPPLTPPHTSMNTPARSPNNYYFEGFEDVLTSYDSSPSSLNTSDGLINSNLITPVTDLSSLPSDDTKSNNKGEICVFTQVSTTIATVQQSPIPRSKFSKKKPQIRSYTSPHVKVTKSSDQSSSDNTAVSNLEIDPYLDSSISATTSDIEKDSSKTKNHSNSSDSITFDGTLLTDYAMENPKRNKEYHSFFKSVPNDEYLLNDFGCALQKEILVQGRIYVSLNHICFHANILGWVTDVVVPFSDIIRIEKKSTAIVIPNAILITTIKSKYLFASFIFRDVAYELFVKLWQRVNSTYGHSPCLSEGGSDYTTVSQTSRSINNISYNSNSYNSSTDSEPTKDSEYEKSKSRNGKFSLPRLNLMSKQSSRNFDQSDKSIVKDANTNSPLQSLSSTNIKDCPSVNDANNISDNGNMSESNSKRKIPPTLSISIPKISYRQQTNSSNETRQPKETICKCLKQNDHSTFVALDTKYSGSVESIYTILFDSNFVPEFVRKLENNNDTEFGEWSTNENGCMTRDSSLKSTKCYLKDEVLYKDFDDHATVITTTKTPDVPSGTSFCVKTRICIMWAGANKTRVIVTACVEFSKKTFLKVPIEKGSMNGQLLYFKSLDKALRKHILPKNIDFIEHPLSKDDDSMTRQQSKPHSIRSKRISSQHSISSFSSRISSHRSSQINLHSRKLQNEDEEINLLQLILSTSISILSQILETILCVIGKLRLPNLETLLIWVLLLSFGVNIWIWISMRDINYKIENMVQRQKIDFKFHKKIEMNDNEMFIRRYLLTEEISDNIFDVEGFDKILDHISKKN</sequence>
<dbReference type="OrthoDB" id="2162691at2759"/>
<dbReference type="InterPro" id="IPR051482">
    <property type="entry name" value="Cholesterol_transport"/>
</dbReference>
<keyword evidence="5 7" id="KW-0472">Membrane</keyword>
<dbReference type="GO" id="GO:0140268">
    <property type="term" value="C:endoplasmic reticulum-plasma membrane contact site"/>
    <property type="evidence" value="ECO:0007669"/>
    <property type="project" value="TreeGrafter"/>
</dbReference>
<dbReference type="GO" id="GO:0005886">
    <property type="term" value="C:plasma membrane"/>
    <property type="evidence" value="ECO:0007669"/>
    <property type="project" value="TreeGrafter"/>
</dbReference>
<feature type="region of interest" description="Disordered" evidence="6">
    <location>
        <begin position="155"/>
        <end position="196"/>
    </location>
</feature>
<dbReference type="GO" id="GO:0005739">
    <property type="term" value="C:mitochondrion"/>
    <property type="evidence" value="ECO:0007669"/>
    <property type="project" value="TreeGrafter"/>
</dbReference>
<comment type="similarity">
    <text evidence="2">Belongs to the YSP2 family.</text>
</comment>
<dbReference type="PANTHER" id="PTHR23319:SF4">
    <property type="entry name" value="GRAM DOMAIN CONTAINING 1B, ISOFORM E"/>
    <property type="match status" value="1"/>
</dbReference>
<evidence type="ECO:0000256" key="2">
    <source>
        <dbReference type="ARBA" id="ARBA00006582"/>
    </source>
</evidence>
<dbReference type="CDD" id="cd13220">
    <property type="entry name" value="PH-GRAM_GRAMDC"/>
    <property type="match status" value="1"/>
</dbReference>
<proteinExistence type="inferred from homology"/>
<dbReference type="GO" id="GO:0032366">
    <property type="term" value="P:intracellular sterol transport"/>
    <property type="evidence" value="ECO:0007669"/>
    <property type="project" value="TreeGrafter"/>
</dbReference>
<dbReference type="Pfam" id="PF16016">
    <property type="entry name" value="VASt"/>
    <property type="match status" value="1"/>
</dbReference>
<evidence type="ECO:0000256" key="4">
    <source>
        <dbReference type="ARBA" id="ARBA00022989"/>
    </source>
</evidence>
<dbReference type="SMART" id="SM00568">
    <property type="entry name" value="GRAM"/>
    <property type="match status" value="1"/>
</dbReference>
<evidence type="ECO:0000256" key="6">
    <source>
        <dbReference type="SAM" id="MobiDB-lite"/>
    </source>
</evidence>
<evidence type="ECO:0000259" key="8">
    <source>
        <dbReference type="PROSITE" id="PS51778"/>
    </source>
</evidence>
<feature type="compositionally biased region" description="Basic and acidic residues" evidence="6">
    <location>
        <begin position="402"/>
        <end position="413"/>
    </location>
</feature>
<dbReference type="PANTHER" id="PTHR23319">
    <property type="entry name" value="GRAM DOMAIN CONTAINING 1B, ISOFORM E"/>
    <property type="match status" value="1"/>
</dbReference>
<accession>A0A9N8WIF3</accession>
<evidence type="ECO:0000256" key="3">
    <source>
        <dbReference type="ARBA" id="ARBA00022692"/>
    </source>
</evidence>
<feature type="region of interest" description="Disordered" evidence="6">
    <location>
        <begin position="693"/>
        <end position="719"/>
    </location>
</feature>
<evidence type="ECO:0000256" key="5">
    <source>
        <dbReference type="ARBA" id="ARBA00023136"/>
    </source>
</evidence>
<reference evidence="9" key="1">
    <citation type="submission" date="2021-06" db="EMBL/GenBank/DDBJ databases">
        <authorList>
            <person name="Kallberg Y."/>
            <person name="Tangrot J."/>
            <person name="Rosling A."/>
        </authorList>
    </citation>
    <scope>NUCLEOTIDE SEQUENCE</scope>
    <source>
        <strain evidence="9">FL966</strain>
    </source>
</reference>
<dbReference type="GO" id="GO:0032934">
    <property type="term" value="F:sterol binding"/>
    <property type="evidence" value="ECO:0007669"/>
    <property type="project" value="TreeGrafter"/>
</dbReference>
<feature type="compositionally biased region" description="Polar residues" evidence="6">
    <location>
        <begin position="446"/>
        <end position="460"/>
    </location>
</feature>
<dbReference type="InterPro" id="IPR004182">
    <property type="entry name" value="GRAM"/>
</dbReference>
<dbReference type="InterPro" id="IPR031968">
    <property type="entry name" value="VASt"/>
</dbReference>
<dbReference type="Pfam" id="PF02893">
    <property type="entry name" value="GRAM"/>
    <property type="match status" value="1"/>
</dbReference>
<comment type="subcellular location">
    <subcellularLocation>
        <location evidence="1">Membrane</location>
        <topology evidence="1">Single-pass membrane protein</topology>
    </subcellularLocation>
</comment>
<keyword evidence="10" id="KW-1185">Reference proteome</keyword>
<evidence type="ECO:0000256" key="7">
    <source>
        <dbReference type="SAM" id="Phobius"/>
    </source>
</evidence>
<name>A0A9N8WIF3_9GLOM</name>
<dbReference type="Proteomes" id="UP000789759">
    <property type="component" value="Unassembled WGS sequence"/>
</dbReference>
<feature type="domain" description="VASt" evidence="8">
    <location>
        <begin position="527"/>
        <end position="685"/>
    </location>
</feature>